<dbReference type="Proteomes" id="UP001151760">
    <property type="component" value="Unassembled WGS sequence"/>
</dbReference>
<accession>A0ABQ5C2S2</accession>
<evidence type="ECO:0000313" key="2">
    <source>
        <dbReference type="Proteomes" id="UP001151760"/>
    </source>
</evidence>
<keyword evidence="2" id="KW-1185">Reference proteome</keyword>
<reference evidence="1" key="1">
    <citation type="journal article" date="2022" name="Int. J. Mol. Sci.">
        <title>Draft Genome of Tanacetum Coccineum: Genomic Comparison of Closely Related Tanacetum-Family Plants.</title>
        <authorList>
            <person name="Yamashiro T."/>
            <person name="Shiraishi A."/>
            <person name="Nakayama K."/>
            <person name="Satake H."/>
        </authorList>
    </citation>
    <scope>NUCLEOTIDE SEQUENCE</scope>
</reference>
<proteinExistence type="predicted"/>
<gene>
    <name evidence="1" type="ORF">Tco_0878944</name>
</gene>
<protein>
    <submittedName>
        <fullName evidence="1">Uncharacterized protein</fullName>
    </submittedName>
</protein>
<dbReference type="EMBL" id="BQNB010013785">
    <property type="protein sequence ID" value="GJT20238.1"/>
    <property type="molecule type" value="Genomic_DNA"/>
</dbReference>
<sequence length="139" mass="16326">MEGRTIVCFGKTAKLAHKICRTFKILDKDWSCAYRLRFTLRRLSSVMTPFKCKIEKWPGRRNFACCIGRDKGRTDTSFCRWKPGKEYGIEKLRMHDIAFEVFVSFSFGVPFCFGEERISFVPYRDNEKKGHIACNAKFQ</sequence>
<name>A0ABQ5C2S2_9ASTR</name>
<evidence type="ECO:0000313" key="1">
    <source>
        <dbReference type="EMBL" id="GJT20238.1"/>
    </source>
</evidence>
<organism evidence="1 2">
    <name type="scientific">Tanacetum coccineum</name>
    <dbReference type="NCBI Taxonomy" id="301880"/>
    <lineage>
        <taxon>Eukaryota</taxon>
        <taxon>Viridiplantae</taxon>
        <taxon>Streptophyta</taxon>
        <taxon>Embryophyta</taxon>
        <taxon>Tracheophyta</taxon>
        <taxon>Spermatophyta</taxon>
        <taxon>Magnoliopsida</taxon>
        <taxon>eudicotyledons</taxon>
        <taxon>Gunneridae</taxon>
        <taxon>Pentapetalae</taxon>
        <taxon>asterids</taxon>
        <taxon>campanulids</taxon>
        <taxon>Asterales</taxon>
        <taxon>Asteraceae</taxon>
        <taxon>Asteroideae</taxon>
        <taxon>Anthemideae</taxon>
        <taxon>Anthemidinae</taxon>
        <taxon>Tanacetum</taxon>
    </lineage>
</organism>
<reference evidence="1" key="2">
    <citation type="submission" date="2022-01" db="EMBL/GenBank/DDBJ databases">
        <authorList>
            <person name="Yamashiro T."/>
            <person name="Shiraishi A."/>
            <person name="Satake H."/>
            <person name="Nakayama K."/>
        </authorList>
    </citation>
    <scope>NUCLEOTIDE SEQUENCE</scope>
</reference>
<comment type="caution">
    <text evidence="1">The sequence shown here is derived from an EMBL/GenBank/DDBJ whole genome shotgun (WGS) entry which is preliminary data.</text>
</comment>